<dbReference type="Proteomes" id="UP000198538">
    <property type="component" value="Unassembled WGS sequence"/>
</dbReference>
<evidence type="ECO:0000256" key="1">
    <source>
        <dbReference type="SAM" id="MobiDB-lite"/>
    </source>
</evidence>
<evidence type="ECO:0000313" key="3">
    <source>
        <dbReference type="Proteomes" id="UP000198538"/>
    </source>
</evidence>
<accession>A0A1G5I6J8</accession>
<dbReference type="EMBL" id="FMVM01000008">
    <property type="protein sequence ID" value="SCY71732.1"/>
    <property type="molecule type" value="Genomic_DNA"/>
</dbReference>
<gene>
    <name evidence="2" type="ORF">SAMN05720606_10872</name>
</gene>
<organism evidence="2 3">
    <name type="scientific">Paenibacillus polysaccharolyticus</name>
    <dbReference type="NCBI Taxonomy" id="582692"/>
    <lineage>
        <taxon>Bacteria</taxon>
        <taxon>Bacillati</taxon>
        <taxon>Bacillota</taxon>
        <taxon>Bacilli</taxon>
        <taxon>Bacillales</taxon>
        <taxon>Paenibacillaceae</taxon>
        <taxon>Paenibacillus</taxon>
    </lineage>
</organism>
<protein>
    <submittedName>
        <fullName evidence="2">Uncharacterized protein</fullName>
    </submittedName>
</protein>
<name>A0A1G5I6J8_9BACL</name>
<keyword evidence="3" id="KW-1185">Reference proteome</keyword>
<feature type="region of interest" description="Disordered" evidence="1">
    <location>
        <begin position="92"/>
        <end position="126"/>
    </location>
</feature>
<sequence>MKQTLSNQDDVGYLFNVDILIKSRSNALALQSLIEFINKEEQIADFRIHSGIVLGQIIEAMTQAKTGSTDSNQNFLDSPQFSNAQLNSNKSDQIVDSVSSKSQPQQSVAKESNSKVDKKKSTADTSHVADSNSFDAWIESLIKENRLTRIVVNNKHGKHQSIPCRILNFDRDNNVVSIYHVDEKQVYTFRTNEIDEFLL</sequence>
<dbReference type="STRING" id="582692.SAMN05720606_10872"/>
<evidence type="ECO:0000313" key="2">
    <source>
        <dbReference type="EMBL" id="SCY71732.1"/>
    </source>
</evidence>
<dbReference type="AlphaFoldDB" id="A0A1G5I6J8"/>
<reference evidence="3" key="1">
    <citation type="submission" date="2016-10" db="EMBL/GenBank/DDBJ databases">
        <authorList>
            <person name="Varghese N."/>
            <person name="Submissions S."/>
        </authorList>
    </citation>
    <scope>NUCLEOTIDE SEQUENCE [LARGE SCALE GENOMIC DNA]</scope>
    <source>
        <strain evidence="3">BL9</strain>
    </source>
</reference>
<feature type="compositionally biased region" description="Basic and acidic residues" evidence="1">
    <location>
        <begin position="112"/>
        <end position="122"/>
    </location>
</feature>
<proteinExistence type="predicted"/>
<feature type="compositionally biased region" description="Low complexity" evidence="1">
    <location>
        <begin position="95"/>
        <end position="108"/>
    </location>
</feature>
<dbReference type="RefSeq" id="WP_090920026.1">
    <property type="nucleotide sequence ID" value="NZ_FMVM01000008.1"/>
</dbReference>